<dbReference type="Proteomes" id="UP001596099">
    <property type="component" value="Unassembled WGS sequence"/>
</dbReference>
<evidence type="ECO:0000256" key="1">
    <source>
        <dbReference type="SAM" id="Phobius"/>
    </source>
</evidence>
<dbReference type="EMBL" id="JBHSQH010000001">
    <property type="protein sequence ID" value="MFC5970131.1"/>
    <property type="molecule type" value="Genomic_DNA"/>
</dbReference>
<protein>
    <recommendedName>
        <fullName evidence="4">SPW repeat-containing protein</fullName>
    </recommendedName>
</protein>
<keyword evidence="1" id="KW-0812">Transmembrane</keyword>
<comment type="caution">
    <text evidence="2">The sequence shown here is derived from an EMBL/GenBank/DDBJ whole genome shotgun (WGS) entry which is preliminary data.</text>
</comment>
<reference evidence="2 3" key="1">
    <citation type="journal article" date="2019" name="Int. J. Syst. Evol. Microbiol.">
        <title>The Global Catalogue of Microorganisms (GCM) 10K type strain sequencing project: providing services to taxonomists for standard genome sequencing and annotation.</title>
        <authorList>
            <consortium name="The Broad Institute Genomics Platform"/>
            <consortium name="The Broad Institute Genome Sequencing Center for Infectious Disease"/>
            <person name="Wu L."/>
            <person name="Ma J."/>
        </authorList>
    </citation>
    <scope>NUCLEOTIDE SEQUENCE [LARGE SCALE GENOMIC DNA]</scope>
    <source>
        <strain evidence="2 3">CGMCC 1.12543</strain>
    </source>
</reference>
<proteinExistence type="predicted"/>
<evidence type="ECO:0008006" key="4">
    <source>
        <dbReference type="Google" id="ProtNLM"/>
    </source>
</evidence>
<dbReference type="AlphaFoldDB" id="A0ABD5RI43"/>
<accession>A0ABD5RI43</accession>
<feature type="transmembrane region" description="Helical" evidence="1">
    <location>
        <begin position="115"/>
        <end position="134"/>
    </location>
</feature>
<keyword evidence="1" id="KW-0472">Membrane</keyword>
<organism evidence="2 3">
    <name type="scientific">Halomarina salina</name>
    <dbReference type="NCBI Taxonomy" id="1872699"/>
    <lineage>
        <taxon>Archaea</taxon>
        <taxon>Methanobacteriati</taxon>
        <taxon>Methanobacteriota</taxon>
        <taxon>Stenosarchaea group</taxon>
        <taxon>Halobacteria</taxon>
        <taxon>Halobacteriales</taxon>
        <taxon>Natronomonadaceae</taxon>
        <taxon>Halomarina</taxon>
    </lineage>
</organism>
<evidence type="ECO:0000313" key="3">
    <source>
        <dbReference type="Proteomes" id="UP001596099"/>
    </source>
</evidence>
<evidence type="ECO:0000313" key="2">
    <source>
        <dbReference type="EMBL" id="MFC5970131.1"/>
    </source>
</evidence>
<sequence>MERTSHEQDRERESVSTLGATVDVLLAAFGLWLVCWPLAGVANAVAGTPLTESQVSLLVGCVALGGSYPFVAGDWSLGRLGDFVFALAASALALGVLGLFAVLLSGIELSGSDPVPQFVTVACAYVVAAVVVYWRD</sequence>
<dbReference type="RefSeq" id="WP_247418808.1">
    <property type="nucleotide sequence ID" value="NZ_JALLGW010000002.1"/>
</dbReference>
<feature type="transmembrane region" description="Helical" evidence="1">
    <location>
        <begin position="83"/>
        <end position="103"/>
    </location>
</feature>
<name>A0ABD5RI43_9EURY</name>
<keyword evidence="3" id="KW-1185">Reference proteome</keyword>
<feature type="transmembrane region" description="Helical" evidence="1">
    <location>
        <begin position="54"/>
        <end position="71"/>
    </location>
</feature>
<gene>
    <name evidence="2" type="ORF">ACFPYI_02190</name>
</gene>
<feature type="transmembrane region" description="Helical" evidence="1">
    <location>
        <begin position="20"/>
        <end position="42"/>
    </location>
</feature>
<keyword evidence="1" id="KW-1133">Transmembrane helix</keyword>